<keyword evidence="1" id="KW-0732">Signal</keyword>
<dbReference type="Proteomes" id="UP001530293">
    <property type="component" value="Unassembled WGS sequence"/>
</dbReference>
<dbReference type="AlphaFoldDB" id="A0ABD3LXY5"/>
<proteinExistence type="predicted"/>
<evidence type="ECO:0008006" key="4">
    <source>
        <dbReference type="Google" id="ProtNLM"/>
    </source>
</evidence>
<dbReference type="CDD" id="cd04508">
    <property type="entry name" value="Tudor_SF"/>
    <property type="match status" value="1"/>
</dbReference>
<feature type="signal peptide" evidence="1">
    <location>
        <begin position="1"/>
        <end position="26"/>
    </location>
</feature>
<reference evidence="2 3" key="1">
    <citation type="submission" date="2024-10" db="EMBL/GenBank/DDBJ databases">
        <title>Updated reference genomes for cyclostephanoid diatoms.</title>
        <authorList>
            <person name="Roberts W.R."/>
            <person name="Alverson A.J."/>
        </authorList>
    </citation>
    <scope>NUCLEOTIDE SEQUENCE [LARGE SCALE GENOMIC DNA]</scope>
    <source>
        <strain evidence="2 3">AJA232-27</strain>
    </source>
</reference>
<sequence length="488" mass="53875">MKGLTLIAVAISISCHSSAYLAPVSCFSISIIPQQKNPTVKTSSSSLSSCLHMSSLPFNFGQQQIARQNVLLPLVVDTSSDGDNNRRYEVPLPNAHLPLQLATASLYELKLDVPLHRLIIQDRISGTMISDSSPTIEEIDCSYGHVVYTPEDSDGLIGSLGCASEILIGTQFATDEKEKSSRDREDSGPFFVLARGLFRFRVKEIVKSIPYPIAIIDEILDDPIIDDEGNSEVDDDDGDIYDTISSKDLVKQIFQSLAKILRSQADATSTPLSPLEKSILEDAPTSLPMAQEINRRFDAEERIVVFEAFTSSLLDIAPNERDRIFAVAMIAGELAKLPSEIRVKMLTTTNGVERLRLVLRVLSSMLSLDSARKITKSLSLSASGAGDDINIDQQSLQEAEDAQKQLRVGTPMLPPWANQIKKGIRVEYFWNEDEGWCPGTVYEDPVKIVDEIIVTVKFDDDGSIHKLPFRGDDKARWRPPMGNSGAFE</sequence>
<evidence type="ECO:0000313" key="2">
    <source>
        <dbReference type="EMBL" id="KAL3756594.1"/>
    </source>
</evidence>
<dbReference type="EMBL" id="JALLBG020000302">
    <property type="protein sequence ID" value="KAL3756594.1"/>
    <property type="molecule type" value="Genomic_DNA"/>
</dbReference>
<evidence type="ECO:0000256" key="1">
    <source>
        <dbReference type="SAM" id="SignalP"/>
    </source>
</evidence>
<comment type="caution">
    <text evidence="2">The sequence shown here is derived from an EMBL/GenBank/DDBJ whole genome shotgun (WGS) entry which is preliminary data.</text>
</comment>
<gene>
    <name evidence="2" type="ORF">ACHAWU_001797</name>
</gene>
<protein>
    <recommendedName>
        <fullName evidence="4">Peptidylprolyl isomerase</fullName>
    </recommendedName>
</protein>
<evidence type="ECO:0000313" key="3">
    <source>
        <dbReference type="Proteomes" id="UP001530293"/>
    </source>
</evidence>
<feature type="chain" id="PRO_5044793840" description="Peptidylprolyl isomerase" evidence="1">
    <location>
        <begin position="27"/>
        <end position="488"/>
    </location>
</feature>
<accession>A0ABD3LXY5</accession>
<name>A0ABD3LXY5_9STRA</name>
<keyword evidence="3" id="KW-1185">Reference proteome</keyword>
<dbReference type="PROSITE" id="PS51257">
    <property type="entry name" value="PROKAR_LIPOPROTEIN"/>
    <property type="match status" value="1"/>
</dbReference>
<organism evidence="2 3">
    <name type="scientific">Discostella pseudostelligera</name>
    <dbReference type="NCBI Taxonomy" id="259834"/>
    <lineage>
        <taxon>Eukaryota</taxon>
        <taxon>Sar</taxon>
        <taxon>Stramenopiles</taxon>
        <taxon>Ochrophyta</taxon>
        <taxon>Bacillariophyta</taxon>
        <taxon>Coscinodiscophyceae</taxon>
        <taxon>Thalassiosirophycidae</taxon>
        <taxon>Stephanodiscales</taxon>
        <taxon>Stephanodiscaceae</taxon>
        <taxon>Discostella</taxon>
    </lineage>
</organism>